<feature type="compositionally biased region" description="Acidic residues" evidence="1">
    <location>
        <begin position="322"/>
        <end position="337"/>
    </location>
</feature>
<feature type="compositionally biased region" description="Low complexity" evidence="1">
    <location>
        <begin position="305"/>
        <end position="316"/>
    </location>
</feature>
<accession>A0A9W8CUT4</accession>
<keyword evidence="4" id="KW-1185">Reference proteome</keyword>
<feature type="compositionally biased region" description="Polar residues" evidence="1">
    <location>
        <begin position="1"/>
        <end position="10"/>
    </location>
</feature>
<dbReference type="Pfam" id="PF04433">
    <property type="entry name" value="SWIRM"/>
    <property type="match status" value="1"/>
</dbReference>
<feature type="region of interest" description="Disordered" evidence="1">
    <location>
        <begin position="1"/>
        <end position="83"/>
    </location>
</feature>
<name>A0A9W8CUT4_9FUNG</name>
<dbReference type="GO" id="GO:0003713">
    <property type="term" value="F:transcription coactivator activity"/>
    <property type="evidence" value="ECO:0007669"/>
    <property type="project" value="TreeGrafter"/>
</dbReference>
<feature type="compositionally biased region" description="Polar residues" evidence="1">
    <location>
        <begin position="70"/>
        <end position="83"/>
    </location>
</feature>
<feature type="compositionally biased region" description="Polar residues" evidence="1">
    <location>
        <begin position="146"/>
        <end position="169"/>
    </location>
</feature>
<comment type="caution">
    <text evidence="3">The sequence shown here is derived from an EMBL/GenBank/DDBJ whole genome shotgun (WGS) entry which is preliminary data.</text>
</comment>
<dbReference type="PROSITE" id="PS50934">
    <property type="entry name" value="SWIRM"/>
    <property type="match status" value="1"/>
</dbReference>
<dbReference type="GO" id="GO:0070461">
    <property type="term" value="C:SAGA-type complex"/>
    <property type="evidence" value="ECO:0007669"/>
    <property type="project" value="TreeGrafter"/>
</dbReference>
<feature type="region of interest" description="Disordered" evidence="1">
    <location>
        <begin position="143"/>
        <end position="363"/>
    </location>
</feature>
<gene>
    <name evidence="3" type="ORF">LPJ53_001535</name>
</gene>
<dbReference type="GO" id="GO:0006338">
    <property type="term" value="P:chromatin remodeling"/>
    <property type="evidence" value="ECO:0007669"/>
    <property type="project" value="TreeGrafter"/>
</dbReference>
<reference evidence="3" key="1">
    <citation type="submission" date="2022-07" db="EMBL/GenBank/DDBJ databases">
        <title>Phylogenomic reconstructions and comparative analyses of Kickxellomycotina fungi.</title>
        <authorList>
            <person name="Reynolds N.K."/>
            <person name="Stajich J.E."/>
            <person name="Barry K."/>
            <person name="Grigoriev I.V."/>
            <person name="Crous P."/>
            <person name="Smith M.E."/>
        </authorList>
    </citation>
    <scope>NUCLEOTIDE SEQUENCE</scope>
    <source>
        <strain evidence="3">NBRC 32514</strain>
    </source>
</reference>
<dbReference type="PANTHER" id="PTHR12374">
    <property type="entry name" value="TRANSCRIPTIONAL ADAPTOR 2 ADA2 -RELATED"/>
    <property type="match status" value="1"/>
</dbReference>
<dbReference type="InterPro" id="IPR007526">
    <property type="entry name" value="SWIRM"/>
</dbReference>
<dbReference type="GO" id="GO:0005634">
    <property type="term" value="C:nucleus"/>
    <property type="evidence" value="ECO:0007669"/>
    <property type="project" value="TreeGrafter"/>
</dbReference>
<feature type="compositionally biased region" description="Polar residues" evidence="1">
    <location>
        <begin position="213"/>
        <end position="222"/>
    </location>
</feature>
<dbReference type="Proteomes" id="UP001149813">
    <property type="component" value="Unassembled WGS sequence"/>
</dbReference>
<evidence type="ECO:0000313" key="3">
    <source>
        <dbReference type="EMBL" id="KAJ1724197.1"/>
    </source>
</evidence>
<evidence type="ECO:0000259" key="2">
    <source>
        <dbReference type="PROSITE" id="PS50934"/>
    </source>
</evidence>
<dbReference type="InterPro" id="IPR036388">
    <property type="entry name" value="WH-like_DNA-bd_sf"/>
</dbReference>
<evidence type="ECO:0000256" key="1">
    <source>
        <dbReference type="SAM" id="MobiDB-lite"/>
    </source>
</evidence>
<dbReference type="SUPFAM" id="SSF46689">
    <property type="entry name" value="Homeodomain-like"/>
    <property type="match status" value="1"/>
</dbReference>
<feature type="compositionally biased region" description="Low complexity" evidence="1">
    <location>
        <begin position="260"/>
        <end position="269"/>
    </location>
</feature>
<dbReference type="GO" id="GO:0003682">
    <property type="term" value="F:chromatin binding"/>
    <property type="evidence" value="ECO:0007669"/>
    <property type="project" value="TreeGrafter"/>
</dbReference>
<dbReference type="InterPro" id="IPR009057">
    <property type="entry name" value="Homeodomain-like_sf"/>
</dbReference>
<dbReference type="AlphaFoldDB" id="A0A9W8CUT4"/>
<organism evidence="3 4">
    <name type="scientific">Coemansia erecta</name>
    <dbReference type="NCBI Taxonomy" id="147472"/>
    <lineage>
        <taxon>Eukaryota</taxon>
        <taxon>Fungi</taxon>
        <taxon>Fungi incertae sedis</taxon>
        <taxon>Zoopagomycota</taxon>
        <taxon>Kickxellomycotina</taxon>
        <taxon>Kickxellomycetes</taxon>
        <taxon>Kickxellales</taxon>
        <taxon>Kickxellaceae</taxon>
        <taxon>Coemansia</taxon>
    </lineage>
</organism>
<evidence type="ECO:0000313" key="4">
    <source>
        <dbReference type="Proteomes" id="UP001149813"/>
    </source>
</evidence>
<sequence>MAPTAVQQSFWDRVPHATSKLAMLGKSDRSTKPQKKQKQAASAYGGCGSSETLASRTNKRKQSHPMRSPLSHNPADTESNSLSIDAARPCRIRLDQRIPVSQSLQVDTRNLSRAFRMSFSDEYLKNPQEYVQALVDCEYAIPVPASPSSRSQGNYRSRNGSTARNSSNRSRGDVYNGGRAGLRQAVSSKRARTGRFHNLQMEQTLSENDDAISVTTAASDINDSADIESQPPGTPSVRGRHRLAVMAEKDVETETETEGGADTAASGDSDGSKPPTPHQFLVAAPGQHNNNRGDNKKIRHTSHRQAAAPNASQQSSVLGDSAEAETGADDEEYDEDNSNSVAETPSSVTTPPLPLQELGEDNIPSYERNGQMLIDDVSVITPPVAKSTVKWTKAEPIDISDRPLADKLAAAERHCCSVLRILPEQYIAIKQTLLREGKARIPGTFKKRDAQRLCRIDVNKTSKIYEWYVTIGWLPTGSGMYAKPSN</sequence>
<feature type="domain" description="SWIRM" evidence="2">
    <location>
        <begin position="388"/>
        <end position="485"/>
    </location>
</feature>
<dbReference type="OrthoDB" id="5598695at2759"/>
<dbReference type="PANTHER" id="PTHR12374:SF20">
    <property type="entry name" value="TRANSCRIPTIONAL ADAPTER 2-ALPHA"/>
    <property type="match status" value="1"/>
</dbReference>
<dbReference type="Gene3D" id="1.10.10.10">
    <property type="entry name" value="Winged helix-like DNA-binding domain superfamily/Winged helix DNA-binding domain"/>
    <property type="match status" value="1"/>
</dbReference>
<dbReference type="EMBL" id="JANBOJ010000039">
    <property type="protein sequence ID" value="KAJ1724197.1"/>
    <property type="molecule type" value="Genomic_DNA"/>
</dbReference>
<proteinExistence type="predicted"/>
<dbReference type="GO" id="GO:0006357">
    <property type="term" value="P:regulation of transcription by RNA polymerase II"/>
    <property type="evidence" value="ECO:0007669"/>
    <property type="project" value="TreeGrafter"/>
</dbReference>
<dbReference type="FunFam" id="1.10.10.10:FF:000087">
    <property type="entry name" value="Transcriptional adapter 2"/>
    <property type="match status" value="1"/>
</dbReference>
<protein>
    <recommendedName>
        <fullName evidence="2">SWIRM domain-containing protein</fullName>
    </recommendedName>
</protein>